<dbReference type="OrthoDB" id="8696437at2"/>
<dbReference type="Pfam" id="PF02333">
    <property type="entry name" value="Phytase"/>
    <property type="match status" value="2"/>
</dbReference>
<proteinExistence type="predicted"/>
<name>A0A4S8QFB0_9ACTN</name>
<dbReference type="InterPro" id="IPR011042">
    <property type="entry name" value="6-blade_b-propeller_TolB-like"/>
</dbReference>
<organism evidence="3 4">
    <name type="scientific">Glycomyces buryatensis</name>
    <dbReference type="NCBI Taxonomy" id="2570927"/>
    <lineage>
        <taxon>Bacteria</taxon>
        <taxon>Bacillati</taxon>
        <taxon>Actinomycetota</taxon>
        <taxon>Actinomycetes</taxon>
        <taxon>Glycomycetales</taxon>
        <taxon>Glycomycetaceae</taxon>
        <taxon>Glycomyces</taxon>
    </lineage>
</organism>
<accession>A0A4S8QFB0</accession>
<dbReference type="Gene3D" id="2.120.10.30">
    <property type="entry name" value="TolB, C-terminal domain"/>
    <property type="match status" value="1"/>
</dbReference>
<evidence type="ECO:0000259" key="2">
    <source>
        <dbReference type="PROSITE" id="PS51662"/>
    </source>
</evidence>
<feature type="domain" description="BPP" evidence="2">
    <location>
        <begin position="45"/>
        <end position="438"/>
    </location>
</feature>
<evidence type="ECO:0000313" key="3">
    <source>
        <dbReference type="EMBL" id="THV43060.1"/>
    </source>
</evidence>
<dbReference type="AlphaFoldDB" id="A0A4S8QFB0"/>
<reference evidence="3 4" key="2">
    <citation type="submission" date="2019-05" db="EMBL/GenBank/DDBJ databases">
        <title>Glycomyces buryatensis sp. nov.</title>
        <authorList>
            <person name="Nikitina E."/>
        </authorList>
    </citation>
    <scope>NUCLEOTIDE SEQUENCE [LARGE SCALE GENOMIC DNA]</scope>
    <source>
        <strain evidence="3 4">18</strain>
    </source>
</reference>
<gene>
    <name evidence="3" type="ORF">FAB82_03130</name>
</gene>
<dbReference type="PROSITE" id="PS51662">
    <property type="entry name" value="BP_PHYTASE"/>
    <property type="match status" value="1"/>
</dbReference>
<keyword evidence="4" id="KW-1185">Reference proteome</keyword>
<keyword evidence="1" id="KW-1133">Transmembrane helix</keyword>
<keyword evidence="1" id="KW-0812">Transmembrane</keyword>
<sequence length="452" mass="47470">MIRTPPSQTRLPGGTLRPRHIALTALGGVAVIAGISAVPALADHAAPAQDDGEAVTATLETPPLFDADDADADDPAIWIHPEDDDESLVITTAKEAGMNVYDLDGELVQHIEPRPAPSDEDNPGRYNNVDIVTGFELGGEAIDLAVASDRGMDTLGLWTIDPDSGELTDVSDPASVPIFSESQEDINEAHTAYGLTTWADDSGAYALVSRNAETQVALLKLVAGEDGIVGYETVRVLELPGEFTLPDGSSWAPCADPGEYAQFEGMVVDDETGIAYLGQEDVGIWRVGADLTGEAELVDTAVEFGLPGEFDPEEDDCVYGENPGVGGDVLHTDVEGLTIYEGKSESFLLASSQGDDTFAVYSTDEGNEYLGSFAVGDGDATDSTQQSDGADVVSTGLGDFEDGLLVVQDGDNTPEGSDESSTNFKFVDWEDVVNGSGIGELAAGGRHSNHHR</sequence>
<reference evidence="4" key="1">
    <citation type="submission" date="2019-04" db="EMBL/GenBank/DDBJ databases">
        <title>Nocardioides xinjiangensis sp. nov.</title>
        <authorList>
            <person name="Liu S."/>
        </authorList>
    </citation>
    <scope>NUCLEOTIDE SEQUENCE [LARGE SCALE GENOMIC DNA]</scope>
    <source>
        <strain evidence="4">18</strain>
    </source>
</reference>
<dbReference type="SUPFAM" id="SSF50956">
    <property type="entry name" value="Thermostable phytase (3-phytase)"/>
    <property type="match status" value="1"/>
</dbReference>
<protein>
    <submittedName>
        <fullName evidence="3">Phytase</fullName>
    </submittedName>
</protein>
<comment type="caution">
    <text evidence="3">The sequence shown here is derived from an EMBL/GenBank/DDBJ whole genome shotgun (WGS) entry which is preliminary data.</text>
</comment>
<keyword evidence="1" id="KW-0472">Membrane</keyword>
<dbReference type="EMBL" id="STGY01000008">
    <property type="protein sequence ID" value="THV43060.1"/>
    <property type="molecule type" value="Genomic_DNA"/>
</dbReference>
<dbReference type="GO" id="GO:0016158">
    <property type="term" value="F:inositol hexakisphosphate 3-phosphatase activity"/>
    <property type="evidence" value="ECO:0007669"/>
    <property type="project" value="InterPro"/>
</dbReference>
<dbReference type="InterPro" id="IPR003431">
    <property type="entry name" value="B-propeller_Phytase"/>
</dbReference>
<feature type="transmembrane region" description="Helical" evidence="1">
    <location>
        <begin position="21"/>
        <end position="42"/>
    </location>
</feature>
<dbReference type="Proteomes" id="UP000308760">
    <property type="component" value="Unassembled WGS sequence"/>
</dbReference>
<evidence type="ECO:0000256" key="1">
    <source>
        <dbReference type="SAM" id="Phobius"/>
    </source>
</evidence>
<evidence type="ECO:0000313" key="4">
    <source>
        <dbReference type="Proteomes" id="UP000308760"/>
    </source>
</evidence>